<feature type="domain" description="Methyltransferase type 11" evidence="4">
    <location>
        <begin position="50"/>
        <end position="145"/>
    </location>
</feature>
<keyword evidence="6" id="KW-1185">Reference proteome</keyword>
<name>A0ABS4GL10_9BACL</name>
<dbReference type="Pfam" id="PF08241">
    <property type="entry name" value="Methyltransf_11"/>
    <property type="match status" value="1"/>
</dbReference>
<dbReference type="CDD" id="cd02440">
    <property type="entry name" value="AdoMet_MTases"/>
    <property type="match status" value="1"/>
</dbReference>
<dbReference type="Proteomes" id="UP001519343">
    <property type="component" value="Unassembled WGS sequence"/>
</dbReference>
<protein>
    <submittedName>
        <fullName evidence="5">Ubiquinone/menaquinone biosynthesis C-methylase UbiE</fullName>
    </submittedName>
</protein>
<dbReference type="PANTHER" id="PTHR44942">
    <property type="entry name" value="METHYLTRANSF_11 DOMAIN-CONTAINING PROTEIN"/>
    <property type="match status" value="1"/>
</dbReference>
<sequence>MADQENLKETVKEQFARNAEKYVTSPTHAKGNDLDLLVEWMEPKENWTVLDIATGGGHVTKKLSPHVSRVIATDLTRGMLEAAKKHVQPTCQNVWFMVADAENLPFLDDTFDAITCRIAAHHFPQPHLFIQEAARVLNPGGKLILIDNVVPADEVLAKFVNKLEKLRDESHGRCCSIEEFTKWAMEARLSLEKSRLRKKTFDFPTWVRRTTRSEDQVKQVERHILEADQRLQEYCGLVMKDGTISCIHIDEWMAMFIKK</sequence>
<reference evidence="5 6" key="1">
    <citation type="submission" date="2021-03" db="EMBL/GenBank/DDBJ databases">
        <title>Genomic Encyclopedia of Type Strains, Phase IV (KMG-IV): sequencing the most valuable type-strain genomes for metagenomic binning, comparative biology and taxonomic classification.</title>
        <authorList>
            <person name="Goeker M."/>
        </authorList>
    </citation>
    <scope>NUCLEOTIDE SEQUENCE [LARGE SCALE GENOMIC DNA]</scope>
    <source>
        <strain evidence="5 6">DSM 24738</strain>
    </source>
</reference>
<proteinExistence type="inferred from homology"/>
<evidence type="ECO:0000259" key="4">
    <source>
        <dbReference type="Pfam" id="PF08241"/>
    </source>
</evidence>
<dbReference type="RefSeq" id="WP_209809055.1">
    <property type="nucleotide sequence ID" value="NZ_JAGGKT010000002.1"/>
</dbReference>
<gene>
    <name evidence="5" type="ORF">J2Z37_000944</name>
</gene>
<evidence type="ECO:0000313" key="6">
    <source>
        <dbReference type="Proteomes" id="UP001519343"/>
    </source>
</evidence>
<dbReference type="PANTHER" id="PTHR44942:SF4">
    <property type="entry name" value="METHYLTRANSFERASE TYPE 11 DOMAIN-CONTAINING PROTEIN"/>
    <property type="match status" value="1"/>
</dbReference>
<keyword evidence="2" id="KW-0489">Methyltransferase</keyword>
<comment type="similarity">
    <text evidence="1">Belongs to the methyltransferase superfamily.</text>
</comment>
<evidence type="ECO:0000256" key="1">
    <source>
        <dbReference type="ARBA" id="ARBA00008361"/>
    </source>
</evidence>
<dbReference type="InterPro" id="IPR013216">
    <property type="entry name" value="Methyltransf_11"/>
</dbReference>
<organism evidence="5 6">
    <name type="scientific">Ammoniphilus resinae</name>
    <dbReference type="NCBI Taxonomy" id="861532"/>
    <lineage>
        <taxon>Bacteria</taxon>
        <taxon>Bacillati</taxon>
        <taxon>Bacillota</taxon>
        <taxon>Bacilli</taxon>
        <taxon>Bacillales</taxon>
        <taxon>Paenibacillaceae</taxon>
        <taxon>Aneurinibacillus group</taxon>
        <taxon>Ammoniphilus</taxon>
    </lineage>
</organism>
<keyword evidence="3" id="KW-0808">Transferase</keyword>
<comment type="caution">
    <text evidence="5">The sequence shown here is derived from an EMBL/GenBank/DDBJ whole genome shotgun (WGS) entry which is preliminary data.</text>
</comment>
<dbReference type="InterPro" id="IPR051052">
    <property type="entry name" value="Diverse_substrate_MTase"/>
</dbReference>
<evidence type="ECO:0000256" key="2">
    <source>
        <dbReference type="ARBA" id="ARBA00022603"/>
    </source>
</evidence>
<dbReference type="Gene3D" id="3.40.50.150">
    <property type="entry name" value="Vaccinia Virus protein VP39"/>
    <property type="match status" value="1"/>
</dbReference>
<evidence type="ECO:0000313" key="5">
    <source>
        <dbReference type="EMBL" id="MBP1930947.1"/>
    </source>
</evidence>
<evidence type="ECO:0000256" key="3">
    <source>
        <dbReference type="ARBA" id="ARBA00022679"/>
    </source>
</evidence>
<dbReference type="SUPFAM" id="SSF53335">
    <property type="entry name" value="S-adenosyl-L-methionine-dependent methyltransferases"/>
    <property type="match status" value="1"/>
</dbReference>
<keyword evidence="5" id="KW-0830">Ubiquinone</keyword>
<accession>A0ABS4GL10</accession>
<dbReference type="InterPro" id="IPR029063">
    <property type="entry name" value="SAM-dependent_MTases_sf"/>
</dbReference>
<dbReference type="EMBL" id="JAGGKT010000002">
    <property type="protein sequence ID" value="MBP1930947.1"/>
    <property type="molecule type" value="Genomic_DNA"/>
</dbReference>